<name>A0ABQ5URT0_9HYPH</name>
<protein>
    <recommendedName>
        <fullName evidence="1">Beta-lactamase hydrolase-like protein phosphatase-like domain-containing protein</fullName>
    </recommendedName>
</protein>
<accession>A0ABQ5URT0</accession>
<gene>
    <name evidence="2" type="ORF">GCM10007879_22340</name>
</gene>
<sequence length="119" mass="13107">MNIKRITDEFYISGQVGFSDLPTLAEQGVKSIICARPDDEEGNQPRFADIAREAKALGIEALHVPIRPGQACGADVDKFAKGYFDMPKPILGYCRSGMRAHSLWELNQEATAMHVPMGK</sequence>
<dbReference type="EMBL" id="BSNI01000002">
    <property type="protein sequence ID" value="GLQ17985.1"/>
    <property type="molecule type" value="Genomic_DNA"/>
</dbReference>
<feature type="domain" description="Beta-lactamase hydrolase-like protein phosphatase-like" evidence="1">
    <location>
        <begin position="3"/>
        <end position="109"/>
    </location>
</feature>
<evidence type="ECO:0000259" key="1">
    <source>
        <dbReference type="Pfam" id="PF04273"/>
    </source>
</evidence>
<reference evidence="2" key="1">
    <citation type="journal article" date="2014" name="Int. J. Syst. Evol. Microbiol.">
        <title>Complete genome of a new Firmicutes species belonging to the dominant human colonic microbiota ('Ruminococcus bicirculans') reveals two chromosomes and a selective capacity to utilize plant glucans.</title>
        <authorList>
            <consortium name="NISC Comparative Sequencing Program"/>
            <person name="Wegmann U."/>
            <person name="Louis P."/>
            <person name="Goesmann A."/>
            <person name="Henrissat B."/>
            <person name="Duncan S.H."/>
            <person name="Flint H.J."/>
        </authorList>
    </citation>
    <scope>NUCLEOTIDE SEQUENCE</scope>
    <source>
        <strain evidence="2">NBRC 107169</strain>
    </source>
</reference>
<dbReference type="InterPro" id="IPR005939">
    <property type="entry name" value="BLH_phosphatase-like"/>
</dbReference>
<comment type="caution">
    <text evidence="2">The sequence shown here is derived from an EMBL/GenBank/DDBJ whole genome shotgun (WGS) entry which is preliminary data.</text>
</comment>
<proteinExistence type="predicted"/>
<dbReference type="SUPFAM" id="SSF52799">
    <property type="entry name" value="(Phosphotyrosine protein) phosphatases II"/>
    <property type="match status" value="1"/>
</dbReference>
<reference evidence="2" key="2">
    <citation type="submission" date="2023-01" db="EMBL/GenBank/DDBJ databases">
        <title>Draft genome sequence of Maritalea porphyrae strain NBRC 107169.</title>
        <authorList>
            <person name="Sun Q."/>
            <person name="Mori K."/>
        </authorList>
    </citation>
    <scope>NUCLEOTIDE SEQUENCE</scope>
    <source>
        <strain evidence="2">NBRC 107169</strain>
    </source>
</reference>
<organism evidence="2 3">
    <name type="scientific">Maritalea porphyrae</name>
    <dbReference type="NCBI Taxonomy" id="880732"/>
    <lineage>
        <taxon>Bacteria</taxon>
        <taxon>Pseudomonadati</taxon>
        <taxon>Pseudomonadota</taxon>
        <taxon>Alphaproteobacteria</taxon>
        <taxon>Hyphomicrobiales</taxon>
        <taxon>Devosiaceae</taxon>
        <taxon>Maritalea</taxon>
    </lineage>
</organism>
<dbReference type="Gene3D" id="3.90.190.10">
    <property type="entry name" value="Protein tyrosine phosphatase superfamily"/>
    <property type="match status" value="1"/>
</dbReference>
<dbReference type="Pfam" id="PF04273">
    <property type="entry name" value="BLH_phosphatase"/>
    <property type="match status" value="1"/>
</dbReference>
<dbReference type="Proteomes" id="UP001161405">
    <property type="component" value="Unassembled WGS sequence"/>
</dbReference>
<evidence type="ECO:0000313" key="2">
    <source>
        <dbReference type="EMBL" id="GLQ17985.1"/>
    </source>
</evidence>
<evidence type="ECO:0000313" key="3">
    <source>
        <dbReference type="Proteomes" id="UP001161405"/>
    </source>
</evidence>
<keyword evidence="3" id="KW-1185">Reference proteome</keyword>
<dbReference type="NCBIfam" id="TIGR01244">
    <property type="entry name" value="TIGR01244 family sulfur transferase"/>
    <property type="match status" value="1"/>
</dbReference>
<dbReference type="InterPro" id="IPR029021">
    <property type="entry name" value="Prot-tyrosine_phosphatase-like"/>
</dbReference>